<keyword evidence="1" id="KW-0245">EGF-like domain</keyword>
<dbReference type="InterPro" id="IPR022559">
    <property type="entry name" value="SUP-1-like"/>
</dbReference>
<name>A0A914I8Z9_GLORO</name>
<feature type="region of interest" description="Disordered" evidence="2">
    <location>
        <begin position="74"/>
        <end position="348"/>
    </location>
</feature>
<feature type="chain" id="PRO_5037782539" evidence="3">
    <location>
        <begin position="25"/>
        <end position="516"/>
    </location>
</feature>
<keyword evidence="3" id="KW-0732">Signal</keyword>
<dbReference type="WBParaSite" id="Gr19_v10_g774.t2">
    <property type="protein sequence ID" value="Gr19_v10_g774.t2"/>
    <property type="gene ID" value="Gr19_v10_g774"/>
</dbReference>
<dbReference type="PROSITE" id="PS50026">
    <property type="entry name" value="EGF_3"/>
    <property type="match status" value="1"/>
</dbReference>
<feature type="disulfide bond" evidence="1">
    <location>
        <begin position="36"/>
        <end position="46"/>
    </location>
</feature>
<feature type="compositionally biased region" description="Basic and acidic residues" evidence="2">
    <location>
        <begin position="245"/>
        <end position="256"/>
    </location>
</feature>
<evidence type="ECO:0000313" key="5">
    <source>
        <dbReference type="Proteomes" id="UP000887572"/>
    </source>
</evidence>
<feature type="signal peptide" evidence="3">
    <location>
        <begin position="1"/>
        <end position="24"/>
    </location>
</feature>
<feature type="compositionally biased region" description="Basic and acidic residues" evidence="2">
    <location>
        <begin position="115"/>
        <end position="139"/>
    </location>
</feature>
<accession>A0A914I8Z9</accession>
<evidence type="ECO:0000256" key="3">
    <source>
        <dbReference type="SAM" id="SignalP"/>
    </source>
</evidence>
<proteinExistence type="predicted"/>
<dbReference type="InterPro" id="IPR000742">
    <property type="entry name" value="EGF"/>
</dbReference>
<dbReference type="PANTHER" id="PTHR34149">
    <property type="entry name" value="PROTEIN CBG11905-RELATED"/>
    <property type="match status" value="1"/>
</dbReference>
<evidence type="ECO:0000313" key="6">
    <source>
        <dbReference type="WBParaSite" id="Gr19_v10_g774.t2"/>
    </source>
</evidence>
<reference evidence="6" key="1">
    <citation type="submission" date="2022-11" db="UniProtKB">
        <authorList>
            <consortium name="WormBaseParasite"/>
        </authorList>
    </citation>
    <scope>IDENTIFICATION</scope>
</reference>
<keyword evidence="5" id="KW-1185">Reference proteome</keyword>
<feature type="compositionally biased region" description="Basic and acidic residues" evidence="2">
    <location>
        <begin position="192"/>
        <end position="223"/>
    </location>
</feature>
<dbReference type="PANTHER" id="PTHR34149:SF2">
    <property type="entry name" value="PROTEIN CBG11905"/>
    <property type="match status" value="1"/>
</dbReference>
<keyword evidence="1" id="KW-1015">Disulfide bond</keyword>
<feature type="compositionally biased region" description="Acidic residues" evidence="2">
    <location>
        <begin position="94"/>
        <end position="114"/>
    </location>
</feature>
<feature type="domain" description="EGF-like" evidence="4">
    <location>
        <begin position="32"/>
        <end position="71"/>
    </location>
</feature>
<comment type="caution">
    <text evidence="1">Lacks conserved residue(s) required for the propagation of feature annotation.</text>
</comment>
<feature type="compositionally biased region" description="Polar residues" evidence="2">
    <location>
        <begin position="226"/>
        <end position="243"/>
    </location>
</feature>
<organism evidence="5 6">
    <name type="scientific">Globodera rostochiensis</name>
    <name type="common">Golden nematode worm</name>
    <name type="synonym">Heterodera rostochiensis</name>
    <dbReference type="NCBI Taxonomy" id="31243"/>
    <lineage>
        <taxon>Eukaryota</taxon>
        <taxon>Metazoa</taxon>
        <taxon>Ecdysozoa</taxon>
        <taxon>Nematoda</taxon>
        <taxon>Chromadorea</taxon>
        <taxon>Rhabditida</taxon>
        <taxon>Tylenchina</taxon>
        <taxon>Tylenchomorpha</taxon>
        <taxon>Tylenchoidea</taxon>
        <taxon>Heteroderidae</taxon>
        <taxon>Heteroderinae</taxon>
        <taxon>Globodera</taxon>
    </lineage>
</organism>
<dbReference type="Proteomes" id="UP000887572">
    <property type="component" value="Unplaced"/>
</dbReference>
<dbReference type="AlphaFoldDB" id="A0A914I8Z9"/>
<feature type="compositionally biased region" description="Basic and acidic residues" evidence="2">
    <location>
        <begin position="301"/>
        <end position="341"/>
    </location>
</feature>
<protein>
    <submittedName>
        <fullName evidence="6">EGF-like domain-containing protein</fullName>
    </submittedName>
</protein>
<dbReference type="Pfam" id="PF10853">
    <property type="entry name" value="DUF2650"/>
    <property type="match status" value="1"/>
</dbReference>
<evidence type="ECO:0000256" key="2">
    <source>
        <dbReference type="SAM" id="MobiDB-lite"/>
    </source>
</evidence>
<evidence type="ECO:0000256" key="1">
    <source>
        <dbReference type="PROSITE-ProRule" id="PRU00076"/>
    </source>
</evidence>
<evidence type="ECO:0000259" key="4">
    <source>
        <dbReference type="PROSITE" id="PS50026"/>
    </source>
</evidence>
<sequence length="516" mass="57732">MPMPLLCLFIILPILLLTSSSCLAVNWAFLSDQSQCQVGCLNGGVCAFQREDPAQQKCICLIGIWEGDRCERNVAGPDDATMESKGGDGKMKDEFEEEEWPPDEEESLEESAEEGELKIKSDDKKEKREQNGRWMKEAEGEGEEEELMDEMRKVPENPAKYADDWSEEMGKMPEEEADEEKNGPLPTRVLGKKPDNEREGRMRVSEGKKSSDEKKMLDGDGKSRLGKSTSPNVPRQYLETNTIELGEHFEAPRRGESSAVTIARGPKDGNEEEVFEEPLRKEAGSKKVSKTTTIGRRRKLKMDEWSGRGEGRGGRGEEKSGGRREEGEGRGEERRGQREEGGGSWMCRMGMDSDDSGDRSGCLFLLIWERGGRGDNERSGLKEIIVTMQFYSPFSSFLNCRRSPKFPFRKCLFLLQLTLMLMAVDGGEVREGLEKVGDRVSGAVNELAEVKSVIPQSGQLWCPIPAAGTKCPSSSPFHYYRCCGPLNNECCLSLQTAALCILQVFIQSHFGVFFIY</sequence>
<dbReference type="Gene3D" id="2.10.25.10">
    <property type="entry name" value="Laminin"/>
    <property type="match status" value="1"/>
</dbReference>